<dbReference type="PANTHER" id="PTHR42908">
    <property type="entry name" value="TRANSLATION ELONGATION FACTOR-RELATED"/>
    <property type="match status" value="1"/>
</dbReference>
<protein>
    <recommendedName>
        <fullName evidence="1">Tr-type G domain-containing protein</fullName>
    </recommendedName>
</protein>
<evidence type="ECO:0000259" key="1">
    <source>
        <dbReference type="Pfam" id="PF00009"/>
    </source>
</evidence>
<evidence type="ECO:0000313" key="2">
    <source>
        <dbReference type="EMBL" id="CAK9102188.1"/>
    </source>
</evidence>
<evidence type="ECO:0000313" key="3">
    <source>
        <dbReference type="Proteomes" id="UP001642484"/>
    </source>
</evidence>
<dbReference type="PANTHER" id="PTHR42908:SF8">
    <property type="entry name" value="TR-TYPE G DOMAIN-CONTAINING PROTEIN"/>
    <property type="match status" value="1"/>
</dbReference>
<dbReference type="InterPro" id="IPR000795">
    <property type="entry name" value="T_Tr_GTP-bd_dom"/>
</dbReference>
<sequence length="141" mass="15400">MASLVPQTGVHQVAAARAVSRQRELGRRCPELPSSSTSSHALSASLLAGAVAGLHRRSVSRRSRLPLRVATLDKPSIIEREDLRNIAIIAHVDHGKTTLTNALMKQCGMEKVKSMDSDQLEQEISDLCILTPKQKEAKRDV</sequence>
<accession>A0ABP0RRE7</accession>
<dbReference type="Pfam" id="PF00009">
    <property type="entry name" value="GTP_EFTU"/>
    <property type="match status" value="1"/>
</dbReference>
<dbReference type="InterPro" id="IPR027417">
    <property type="entry name" value="P-loop_NTPase"/>
</dbReference>
<dbReference type="Gene3D" id="3.40.50.300">
    <property type="entry name" value="P-loop containing nucleotide triphosphate hydrolases"/>
    <property type="match status" value="1"/>
</dbReference>
<gene>
    <name evidence="2" type="ORF">CCMP2556_LOCUS48102</name>
</gene>
<dbReference type="Proteomes" id="UP001642484">
    <property type="component" value="Unassembled WGS sequence"/>
</dbReference>
<reference evidence="2 3" key="1">
    <citation type="submission" date="2024-02" db="EMBL/GenBank/DDBJ databases">
        <authorList>
            <person name="Chen Y."/>
            <person name="Shah S."/>
            <person name="Dougan E. K."/>
            <person name="Thang M."/>
            <person name="Chan C."/>
        </authorList>
    </citation>
    <scope>NUCLEOTIDE SEQUENCE [LARGE SCALE GENOMIC DNA]</scope>
</reference>
<dbReference type="EMBL" id="CAXAMN010026317">
    <property type="protein sequence ID" value="CAK9102188.1"/>
    <property type="molecule type" value="Genomic_DNA"/>
</dbReference>
<proteinExistence type="predicted"/>
<name>A0ABP0RRE7_9DINO</name>
<dbReference type="SUPFAM" id="SSF52540">
    <property type="entry name" value="P-loop containing nucleoside triphosphate hydrolases"/>
    <property type="match status" value="1"/>
</dbReference>
<organism evidence="2 3">
    <name type="scientific">Durusdinium trenchii</name>
    <dbReference type="NCBI Taxonomy" id="1381693"/>
    <lineage>
        <taxon>Eukaryota</taxon>
        <taxon>Sar</taxon>
        <taxon>Alveolata</taxon>
        <taxon>Dinophyceae</taxon>
        <taxon>Suessiales</taxon>
        <taxon>Symbiodiniaceae</taxon>
        <taxon>Durusdinium</taxon>
    </lineage>
</organism>
<feature type="domain" description="Tr-type G" evidence="1">
    <location>
        <begin position="82"/>
        <end position="122"/>
    </location>
</feature>
<comment type="caution">
    <text evidence="2">The sequence shown here is derived from an EMBL/GenBank/DDBJ whole genome shotgun (WGS) entry which is preliminary data.</text>
</comment>
<keyword evidence="3" id="KW-1185">Reference proteome</keyword>